<gene>
    <name evidence="3" type="ORF">LJ725_22460</name>
</gene>
<keyword evidence="4" id="KW-1185">Reference proteome</keyword>
<accession>A0ABS8L094</accession>
<dbReference type="PANTHER" id="PTHR33490:SF1">
    <property type="entry name" value="SLL1233 PROTEIN"/>
    <property type="match status" value="1"/>
</dbReference>
<sequence length="352" mass="38341">MDATPGPFGHYPALMRTLEIVHRTRYEYSEPVTLGDHRLMFRPRDSHDLRLLHTGLAIEPAAQVRWIHDPFGNSIAIASFDGPTQVLELVSTIQLEHFGVPPELPPIEEFARTLPFSYAAEEAPDLARYVERSYPDPSSIVGPWTKQFMEGEGGNDTFELLKRLCMGIQQKLKYAMRFEIGTQVPAVTLESGGGTCRDYALLMIECCRSLGLAARFITGYLYDPALDAAPGEATTHAYPHAWMEVYLPGAGWVEFDPTNGIIGSERLIRVAVGRDPEQAMPIKGTFTGPPEVTVNASVDVQVHTLSPAPLPDPAVPLQTDLQAPVPASPPALAPMAPQADPSAAEPVPAQAL</sequence>
<dbReference type="Proteomes" id="UP001198862">
    <property type="component" value="Unassembled WGS sequence"/>
</dbReference>
<dbReference type="EMBL" id="JAJISD010000011">
    <property type="protein sequence ID" value="MCC8431749.1"/>
    <property type="molecule type" value="Genomic_DNA"/>
</dbReference>
<dbReference type="InterPro" id="IPR038765">
    <property type="entry name" value="Papain-like_cys_pep_sf"/>
</dbReference>
<reference evidence="3 4" key="1">
    <citation type="submission" date="2021-11" db="EMBL/GenBank/DDBJ databases">
        <authorList>
            <person name="Lee D.-H."/>
            <person name="Kim S.-B."/>
        </authorList>
    </citation>
    <scope>NUCLEOTIDE SEQUENCE [LARGE SCALE GENOMIC DNA]</scope>
    <source>
        <strain evidence="3 4">KCTC 52223</strain>
    </source>
</reference>
<protein>
    <submittedName>
        <fullName evidence="3">Transglutaminase family protein</fullName>
    </submittedName>
</protein>
<dbReference type="SUPFAM" id="SSF54001">
    <property type="entry name" value="Cysteine proteinases"/>
    <property type="match status" value="1"/>
</dbReference>
<feature type="domain" description="Transglutaminase-like" evidence="2">
    <location>
        <begin position="188"/>
        <end position="259"/>
    </location>
</feature>
<name>A0ABS8L094_9HYPH</name>
<dbReference type="SMART" id="SM00460">
    <property type="entry name" value="TGc"/>
    <property type="match status" value="1"/>
</dbReference>
<dbReference type="RefSeq" id="WP_230553178.1">
    <property type="nucleotide sequence ID" value="NZ_JAJISD010000011.1"/>
</dbReference>
<dbReference type="Pfam" id="PF01841">
    <property type="entry name" value="Transglut_core"/>
    <property type="match status" value="1"/>
</dbReference>
<comment type="caution">
    <text evidence="3">The sequence shown here is derived from an EMBL/GenBank/DDBJ whole genome shotgun (WGS) entry which is preliminary data.</text>
</comment>
<evidence type="ECO:0000313" key="3">
    <source>
        <dbReference type="EMBL" id="MCC8431749.1"/>
    </source>
</evidence>
<proteinExistence type="predicted"/>
<dbReference type="InterPro" id="IPR013589">
    <property type="entry name" value="Bac_transglu_N"/>
</dbReference>
<evidence type="ECO:0000256" key="1">
    <source>
        <dbReference type="SAM" id="MobiDB-lite"/>
    </source>
</evidence>
<evidence type="ECO:0000259" key="2">
    <source>
        <dbReference type="SMART" id="SM00460"/>
    </source>
</evidence>
<dbReference type="Gene3D" id="3.10.620.30">
    <property type="match status" value="1"/>
</dbReference>
<organism evidence="3 4">
    <name type="scientific">Reyranella aquatilis</name>
    <dbReference type="NCBI Taxonomy" id="2035356"/>
    <lineage>
        <taxon>Bacteria</taxon>
        <taxon>Pseudomonadati</taxon>
        <taxon>Pseudomonadota</taxon>
        <taxon>Alphaproteobacteria</taxon>
        <taxon>Hyphomicrobiales</taxon>
        <taxon>Reyranellaceae</taxon>
        <taxon>Reyranella</taxon>
    </lineage>
</organism>
<evidence type="ECO:0000313" key="4">
    <source>
        <dbReference type="Proteomes" id="UP001198862"/>
    </source>
</evidence>
<dbReference type="PANTHER" id="PTHR33490">
    <property type="entry name" value="BLR5614 PROTEIN-RELATED"/>
    <property type="match status" value="1"/>
</dbReference>
<dbReference type="InterPro" id="IPR002931">
    <property type="entry name" value="Transglutaminase-like"/>
</dbReference>
<feature type="region of interest" description="Disordered" evidence="1">
    <location>
        <begin position="309"/>
        <end position="352"/>
    </location>
</feature>
<dbReference type="Pfam" id="PF08379">
    <property type="entry name" value="Bact_transglu_N"/>
    <property type="match status" value="1"/>
</dbReference>